<protein>
    <submittedName>
        <fullName evidence="5">PPE domain-containing protein</fullName>
    </submittedName>
</protein>
<dbReference type="InterPro" id="IPR038332">
    <property type="entry name" value="PPE_sf"/>
</dbReference>
<feature type="region of interest" description="Disordered" evidence="2">
    <location>
        <begin position="536"/>
        <end position="592"/>
    </location>
</feature>
<dbReference type="Pfam" id="PF00823">
    <property type="entry name" value="PPE"/>
    <property type="match status" value="1"/>
</dbReference>
<feature type="compositionally biased region" description="Pro residues" evidence="2">
    <location>
        <begin position="283"/>
        <end position="292"/>
    </location>
</feature>
<evidence type="ECO:0000259" key="4">
    <source>
        <dbReference type="Pfam" id="PF00934"/>
    </source>
</evidence>
<evidence type="ECO:0000259" key="3">
    <source>
        <dbReference type="Pfam" id="PF00823"/>
    </source>
</evidence>
<dbReference type="AlphaFoldDB" id="A0A5C7XR75"/>
<gene>
    <name evidence="5" type="ORF">E6Q54_19605</name>
</gene>
<comment type="similarity">
    <text evidence="1">Belongs to the mycobacterial PPE family.</text>
</comment>
<feature type="domain" description="PPE" evidence="3">
    <location>
        <begin position="150"/>
        <end position="278"/>
    </location>
</feature>
<reference evidence="5 6" key="1">
    <citation type="submission" date="2018-09" db="EMBL/GenBank/DDBJ databases">
        <title>Metagenome Assembled Genomes from an Advanced Water Purification Facility.</title>
        <authorList>
            <person name="Stamps B.W."/>
            <person name="Spear J.R."/>
        </authorList>
    </citation>
    <scope>NUCLEOTIDE SEQUENCE [LARGE SCALE GENOMIC DNA]</scope>
    <source>
        <strain evidence="5">Bin_29_2</strain>
    </source>
</reference>
<feature type="region of interest" description="Disordered" evidence="2">
    <location>
        <begin position="432"/>
        <end position="470"/>
    </location>
</feature>
<dbReference type="Pfam" id="PF00934">
    <property type="entry name" value="PE"/>
    <property type="match status" value="1"/>
</dbReference>
<comment type="caution">
    <text evidence="5">The sequence shown here is derived from an EMBL/GenBank/DDBJ whole genome shotgun (WGS) entry which is preliminary data.</text>
</comment>
<accession>A0A5C7XR75</accession>
<evidence type="ECO:0000256" key="1">
    <source>
        <dbReference type="ARBA" id="ARBA00010652"/>
    </source>
</evidence>
<feature type="compositionally biased region" description="Basic and acidic residues" evidence="2">
    <location>
        <begin position="548"/>
        <end position="569"/>
    </location>
</feature>
<dbReference type="Proteomes" id="UP000321797">
    <property type="component" value="Unassembled WGS sequence"/>
</dbReference>
<feature type="region of interest" description="Disordered" evidence="2">
    <location>
        <begin position="279"/>
        <end position="360"/>
    </location>
</feature>
<evidence type="ECO:0000313" key="5">
    <source>
        <dbReference type="EMBL" id="TXI51861.1"/>
    </source>
</evidence>
<organism evidence="5 6">
    <name type="scientific">Mycolicibacter arupensis</name>
    <dbReference type="NCBI Taxonomy" id="342002"/>
    <lineage>
        <taxon>Bacteria</taxon>
        <taxon>Bacillati</taxon>
        <taxon>Actinomycetota</taxon>
        <taxon>Actinomycetes</taxon>
        <taxon>Mycobacteriales</taxon>
        <taxon>Mycobacteriaceae</taxon>
        <taxon>Mycolicibacter</taxon>
    </lineage>
</organism>
<sequence length="592" mass="57195">MSLYVEQAGLTSAAAGLAAAGTQLAALAATPVIHAPLAGDEVSSSAAARLSEHGQVLASRAADAAAVLRSAVAAVHAVRGSFEQMDQVNAAALTSLGSARAGSTPAFTPATPSDALAAEVPILPSAARDGEALATLMEQGQSQAGQGFVAACGTLGAGFRAAATAARAAQSSVTESLQGHTSKELSSALQRFAGWAESMATHSSAVAQVASSHAQRFQTAQQRTPTTQEFSDTKRKLAEAQRLNQRFGGAYSGAVTALQTQVVNLHKQAKVSAAGYHIGELPATPPPPPPVTPVVTGSAPQQPGSPAGQSQGSTAPTAGGRSSVAGGDAGTGTPADAGAEAGHAEAGLGPDGELLGTGDDPLAAVAGLGGEGMDGEAGGMAAALPSMLSGVLGGIVGAVTGIPAQVGQQVQSMASQAGQVVQGLASSLNEPELGDFDASASTPGLLGGPISGGSGGGGGGTEPAAGSTSLPAVGGGMLAAGGGGTGATVPMSGAAAAPPAAAGAGGGGMPMMPMMPMAGMGGAGGGTRAVKEPDKAIHLPGQANSELVKGEVQRRDKAVADDPTGEKRRTATAAPTVTTRRRIALPKDQDDE</sequence>
<dbReference type="RefSeq" id="WP_276762815.1">
    <property type="nucleotide sequence ID" value="NZ_SSGD01000137.1"/>
</dbReference>
<feature type="domain" description="PE" evidence="4">
    <location>
        <begin position="4"/>
        <end position="89"/>
    </location>
</feature>
<name>A0A5C7XR75_9MYCO</name>
<feature type="compositionally biased region" description="Low complexity" evidence="2">
    <location>
        <begin position="331"/>
        <end position="348"/>
    </location>
</feature>
<dbReference type="EMBL" id="SSGD01000137">
    <property type="protein sequence ID" value="TXI51861.1"/>
    <property type="molecule type" value="Genomic_DNA"/>
</dbReference>
<dbReference type="InterPro" id="IPR000084">
    <property type="entry name" value="PE-PGRS_N"/>
</dbReference>
<dbReference type="Gene3D" id="1.20.1260.20">
    <property type="entry name" value="PPE superfamily"/>
    <property type="match status" value="1"/>
</dbReference>
<dbReference type="InterPro" id="IPR000030">
    <property type="entry name" value="PPE_dom"/>
</dbReference>
<evidence type="ECO:0000313" key="6">
    <source>
        <dbReference type="Proteomes" id="UP000321797"/>
    </source>
</evidence>
<feature type="compositionally biased region" description="Low complexity" evidence="2">
    <location>
        <begin position="293"/>
        <end position="313"/>
    </location>
</feature>
<dbReference type="SUPFAM" id="SSF140459">
    <property type="entry name" value="PE/PPE dimer-like"/>
    <property type="match status" value="1"/>
</dbReference>
<evidence type="ECO:0000256" key="2">
    <source>
        <dbReference type="SAM" id="MobiDB-lite"/>
    </source>
</evidence>
<feature type="compositionally biased region" description="Gly residues" evidence="2">
    <location>
        <begin position="445"/>
        <end position="461"/>
    </location>
</feature>
<proteinExistence type="inferred from homology"/>